<reference evidence="7 8" key="1">
    <citation type="submission" date="2019-12" db="EMBL/GenBank/DDBJ databases">
        <title>Genomic-based taxomic classification of the family Erythrobacteraceae.</title>
        <authorList>
            <person name="Xu L."/>
        </authorList>
    </citation>
    <scope>NUCLEOTIDE SEQUENCE [LARGE SCALE GENOMIC DNA]</scope>
    <source>
        <strain evidence="7 8">MCCC 1A09965</strain>
    </source>
</reference>
<sequence>MRLRAVIIIGAGLLASACVRIVPEGPQVAVPPTATTTPAPSATPLPAPVPATAGLLGLAAGPSVGSLAFDEADATGALASFRESCPKLLARGDVSGMTRTADWSATCAAAATWRGPARDFFSSQFEAVQVGDGRAFATGYFEPEIAGSRTPRPGYEQPVYAIPGDLVRAWPADVPEAERTGRAPLGRYDETGAFVPYFERAEIMAGALADSAPVIAWAADPVEFFFLQIQGSGMIRQPDGTVMRIGYAGQNGREYTAIGRSMREAGMIGDGTPYPTSMQGIIAYIRANPDKGREVMNLNKSWIFFRELTTDGPLGALEVPVRGRSSVAVDPNYVTMGAPVFLDMERNEADGLWIAQDTGGAIKGANRFDTFWGNGAEAREIAGAMSSSGRALILVPRGTLAFHGVK</sequence>
<evidence type="ECO:0000259" key="6">
    <source>
        <dbReference type="SMART" id="SM00925"/>
    </source>
</evidence>
<dbReference type="CDD" id="cd14668">
    <property type="entry name" value="mlta_B"/>
    <property type="match status" value="1"/>
</dbReference>
<keyword evidence="8" id="KW-1185">Reference proteome</keyword>
<dbReference type="InterPro" id="IPR010611">
    <property type="entry name" value="3D_dom"/>
</dbReference>
<dbReference type="OrthoDB" id="9783686at2"/>
<dbReference type="GO" id="GO:0004553">
    <property type="term" value="F:hydrolase activity, hydrolyzing O-glycosyl compounds"/>
    <property type="evidence" value="ECO:0007669"/>
    <property type="project" value="InterPro"/>
</dbReference>
<comment type="caution">
    <text evidence="7">The sequence shown here is derived from an EMBL/GenBank/DDBJ whole genome shotgun (WGS) entry which is preliminary data.</text>
</comment>
<accession>A0A844YE64</accession>
<evidence type="ECO:0000256" key="4">
    <source>
        <dbReference type="ARBA" id="ARBA00023316"/>
    </source>
</evidence>
<dbReference type="RefSeq" id="WP_160674955.1">
    <property type="nucleotide sequence ID" value="NZ_WTYN01000001.1"/>
</dbReference>
<proteinExistence type="predicted"/>
<dbReference type="InterPro" id="IPR026044">
    <property type="entry name" value="MltA"/>
</dbReference>
<dbReference type="Pfam" id="PF03562">
    <property type="entry name" value="MltA"/>
    <property type="match status" value="1"/>
</dbReference>
<protein>
    <recommendedName>
        <fullName evidence="2">peptidoglycan lytic exotransglycosylase</fullName>
        <ecNumber evidence="2">4.2.2.n1</ecNumber>
    </recommendedName>
    <alternativeName>
        <fullName evidence="5">Murein hydrolase A</fullName>
    </alternativeName>
</protein>
<dbReference type="Gene3D" id="2.40.40.10">
    <property type="entry name" value="RlpA-like domain"/>
    <property type="match status" value="1"/>
</dbReference>
<dbReference type="EC" id="4.2.2.n1" evidence="2"/>
<dbReference type="SUPFAM" id="SSF50685">
    <property type="entry name" value="Barwin-like endoglucanases"/>
    <property type="match status" value="1"/>
</dbReference>
<dbReference type="PROSITE" id="PS51257">
    <property type="entry name" value="PROKAR_LIPOPROTEIN"/>
    <property type="match status" value="1"/>
</dbReference>
<evidence type="ECO:0000313" key="7">
    <source>
        <dbReference type="EMBL" id="MXO63386.1"/>
    </source>
</evidence>
<name>A0A844YE64_9SPHN</name>
<dbReference type="AlphaFoldDB" id="A0A844YE64"/>
<dbReference type="GO" id="GO:0019867">
    <property type="term" value="C:outer membrane"/>
    <property type="evidence" value="ECO:0007669"/>
    <property type="project" value="InterPro"/>
</dbReference>
<dbReference type="PANTHER" id="PTHR30124">
    <property type="entry name" value="MEMBRANE-BOUND LYTIC MUREIN TRANSGLYCOSYLASE A"/>
    <property type="match status" value="1"/>
</dbReference>
<dbReference type="InterPro" id="IPR036908">
    <property type="entry name" value="RlpA-like_sf"/>
</dbReference>
<organism evidence="7 8">
    <name type="scientific">Qipengyuania oceanensis</name>
    <dbReference type="NCBI Taxonomy" id="1463597"/>
    <lineage>
        <taxon>Bacteria</taxon>
        <taxon>Pseudomonadati</taxon>
        <taxon>Pseudomonadota</taxon>
        <taxon>Alphaproteobacteria</taxon>
        <taxon>Sphingomonadales</taxon>
        <taxon>Erythrobacteraceae</taxon>
        <taxon>Qipengyuania</taxon>
    </lineage>
</organism>
<dbReference type="Pfam" id="PF06725">
    <property type="entry name" value="3D"/>
    <property type="match status" value="1"/>
</dbReference>
<dbReference type="GO" id="GO:0008933">
    <property type="term" value="F:peptidoglycan lytic transglycosylase activity"/>
    <property type="evidence" value="ECO:0007669"/>
    <property type="project" value="TreeGrafter"/>
</dbReference>
<evidence type="ECO:0000313" key="8">
    <source>
        <dbReference type="Proteomes" id="UP000445582"/>
    </source>
</evidence>
<evidence type="ECO:0000256" key="5">
    <source>
        <dbReference type="ARBA" id="ARBA00030918"/>
    </source>
</evidence>
<dbReference type="InterPro" id="IPR005300">
    <property type="entry name" value="MltA_B"/>
</dbReference>
<dbReference type="GO" id="GO:0071555">
    <property type="term" value="P:cell wall organization"/>
    <property type="evidence" value="ECO:0007669"/>
    <property type="project" value="UniProtKB-KW"/>
</dbReference>
<feature type="domain" description="Lytic transglycosylase MltA" evidence="6">
    <location>
        <begin position="144"/>
        <end position="306"/>
    </location>
</feature>
<dbReference type="Gene3D" id="2.40.240.50">
    <property type="entry name" value="Barwin-like endoglucanases"/>
    <property type="match status" value="1"/>
</dbReference>
<evidence type="ECO:0000256" key="2">
    <source>
        <dbReference type="ARBA" id="ARBA00012587"/>
    </source>
</evidence>
<evidence type="ECO:0000256" key="3">
    <source>
        <dbReference type="ARBA" id="ARBA00023239"/>
    </source>
</evidence>
<dbReference type="Proteomes" id="UP000445582">
    <property type="component" value="Unassembled WGS sequence"/>
</dbReference>
<dbReference type="GO" id="GO:0009254">
    <property type="term" value="P:peptidoglycan turnover"/>
    <property type="evidence" value="ECO:0007669"/>
    <property type="project" value="InterPro"/>
</dbReference>
<comment type="catalytic activity">
    <reaction evidence="1">
        <text>Exolytic cleavage of the (1-&gt;4)-beta-glycosidic linkage between N-acetylmuramic acid (MurNAc) and N-acetylglucosamine (GlcNAc) residues in peptidoglycan, from either the reducing or the non-reducing ends of the peptidoglycan chains, with concomitant formation of a 1,6-anhydrobond in the MurNAc residue.</text>
        <dbReference type="EC" id="4.2.2.n1"/>
    </reaction>
</comment>
<keyword evidence="3" id="KW-0456">Lyase</keyword>
<dbReference type="EMBL" id="WTYN01000001">
    <property type="protein sequence ID" value="MXO63386.1"/>
    <property type="molecule type" value="Genomic_DNA"/>
</dbReference>
<dbReference type="PIRSF" id="PIRSF019422">
    <property type="entry name" value="MltA"/>
    <property type="match status" value="1"/>
</dbReference>
<dbReference type="SMART" id="SM00925">
    <property type="entry name" value="MltA"/>
    <property type="match status" value="1"/>
</dbReference>
<gene>
    <name evidence="7" type="ORF">GRI48_10215</name>
</gene>
<evidence type="ECO:0000256" key="1">
    <source>
        <dbReference type="ARBA" id="ARBA00001420"/>
    </source>
</evidence>
<dbReference type="CDD" id="cd14485">
    <property type="entry name" value="mltA_like_LT_A"/>
    <property type="match status" value="1"/>
</dbReference>
<keyword evidence="4" id="KW-0961">Cell wall biogenesis/degradation</keyword>
<dbReference type="PANTHER" id="PTHR30124:SF0">
    <property type="entry name" value="MEMBRANE-BOUND LYTIC MUREIN TRANSGLYCOSYLASE A"/>
    <property type="match status" value="1"/>
</dbReference>
<dbReference type="GO" id="GO:0009253">
    <property type="term" value="P:peptidoglycan catabolic process"/>
    <property type="evidence" value="ECO:0007669"/>
    <property type="project" value="TreeGrafter"/>
</dbReference>